<reference evidence="3" key="1">
    <citation type="journal article" date="2019" name="Int. J. Syst. Evol. Microbiol.">
        <title>The Global Catalogue of Microorganisms (GCM) 10K type strain sequencing project: providing services to taxonomists for standard genome sequencing and annotation.</title>
        <authorList>
            <consortium name="The Broad Institute Genomics Platform"/>
            <consortium name="The Broad Institute Genome Sequencing Center for Infectious Disease"/>
            <person name="Wu L."/>
            <person name="Ma J."/>
        </authorList>
    </citation>
    <scope>NUCLEOTIDE SEQUENCE [LARGE SCALE GENOMIC DNA]</scope>
    <source>
        <strain evidence="3">JCM 14046</strain>
    </source>
</reference>
<feature type="transmembrane region" description="Helical" evidence="1">
    <location>
        <begin position="165"/>
        <end position="184"/>
    </location>
</feature>
<dbReference type="RefSeq" id="WP_344008842.1">
    <property type="nucleotide sequence ID" value="NZ_BAAAMY010000012.1"/>
</dbReference>
<feature type="transmembrane region" description="Helical" evidence="1">
    <location>
        <begin position="133"/>
        <end position="158"/>
    </location>
</feature>
<evidence type="ECO:0000256" key="1">
    <source>
        <dbReference type="SAM" id="Phobius"/>
    </source>
</evidence>
<sequence>MVPGTRAPTRTLPAGAPRGRVLAGGVVWLLVVQYVVVEVLAALAWTGPSYDPARDVVSDLGRVACRADGGCSPWAEAFNVSLGVHGALVIGGAVLLAPLLPRWRAGVVALFAVTAAGNVGVGLVPLGAGDGPWHYVAATAAIGGATLAVGVAGVAALADPGLRRWALGTLAATVVGVLGVALLLVDGTTGLAERVAIYPVVAWYVVTGGLALRR</sequence>
<feature type="transmembrane region" description="Helical" evidence="1">
    <location>
        <begin position="21"/>
        <end position="45"/>
    </location>
</feature>
<feature type="transmembrane region" description="Helical" evidence="1">
    <location>
        <begin position="196"/>
        <end position="212"/>
    </location>
</feature>
<accession>A0ABP5B3D6</accession>
<organism evidence="2 3">
    <name type="scientific">Nocardioides lentus</name>
    <dbReference type="NCBI Taxonomy" id="338077"/>
    <lineage>
        <taxon>Bacteria</taxon>
        <taxon>Bacillati</taxon>
        <taxon>Actinomycetota</taxon>
        <taxon>Actinomycetes</taxon>
        <taxon>Propionibacteriales</taxon>
        <taxon>Nocardioidaceae</taxon>
        <taxon>Nocardioides</taxon>
    </lineage>
</organism>
<dbReference type="Pfam" id="PF06197">
    <property type="entry name" value="DUF998"/>
    <property type="match status" value="1"/>
</dbReference>
<proteinExistence type="predicted"/>
<comment type="caution">
    <text evidence="2">The sequence shown here is derived from an EMBL/GenBank/DDBJ whole genome shotgun (WGS) entry which is preliminary data.</text>
</comment>
<name>A0ABP5B3D6_9ACTN</name>
<keyword evidence="1" id="KW-1133">Transmembrane helix</keyword>
<dbReference type="Proteomes" id="UP001501612">
    <property type="component" value="Unassembled WGS sequence"/>
</dbReference>
<gene>
    <name evidence="2" type="ORF">GCM10009737_33990</name>
</gene>
<keyword evidence="3" id="KW-1185">Reference proteome</keyword>
<feature type="transmembrane region" description="Helical" evidence="1">
    <location>
        <begin position="107"/>
        <end position="127"/>
    </location>
</feature>
<keyword evidence="1" id="KW-0812">Transmembrane</keyword>
<protein>
    <recommendedName>
        <fullName evidence="4">DUF998 domain-containing protein</fullName>
    </recommendedName>
</protein>
<dbReference type="InterPro" id="IPR009339">
    <property type="entry name" value="DUF998"/>
</dbReference>
<keyword evidence="1" id="KW-0472">Membrane</keyword>
<evidence type="ECO:0008006" key="4">
    <source>
        <dbReference type="Google" id="ProtNLM"/>
    </source>
</evidence>
<evidence type="ECO:0000313" key="3">
    <source>
        <dbReference type="Proteomes" id="UP001501612"/>
    </source>
</evidence>
<evidence type="ECO:0000313" key="2">
    <source>
        <dbReference type="EMBL" id="GAA1929293.1"/>
    </source>
</evidence>
<dbReference type="EMBL" id="BAAAMY010000012">
    <property type="protein sequence ID" value="GAA1929293.1"/>
    <property type="molecule type" value="Genomic_DNA"/>
</dbReference>
<feature type="transmembrane region" description="Helical" evidence="1">
    <location>
        <begin position="82"/>
        <end position="100"/>
    </location>
</feature>